<proteinExistence type="predicted"/>
<organism evidence="1 2">
    <name type="scientific">Streptomyces filipinensis</name>
    <dbReference type="NCBI Taxonomy" id="66887"/>
    <lineage>
        <taxon>Bacteria</taxon>
        <taxon>Bacillati</taxon>
        <taxon>Actinomycetota</taxon>
        <taxon>Actinomycetes</taxon>
        <taxon>Kitasatosporales</taxon>
        <taxon>Streptomycetaceae</taxon>
        <taxon>Streptomyces</taxon>
    </lineage>
</organism>
<evidence type="ECO:0008006" key="3">
    <source>
        <dbReference type="Google" id="ProtNLM"/>
    </source>
</evidence>
<dbReference type="EMBL" id="BMTD01000007">
    <property type="protein sequence ID" value="GGU96884.1"/>
    <property type="molecule type" value="Genomic_DNA"/>
</dbReference>
<name>A0A918MBT5_9ACTN</name>
<comment type="caution">
    <text evidence="1">The sequence shown here is derived from an EMBL/GenBank/DDBJ whole genome shotgun (WGS) entry which is preliminary data.</text>
</comment>
<evidence type="ECO:0000313" key="2">
    <source>
        <dbReference type="Proteomes" id="UP000618795"/>
    </source>
</evidence>
<keyword evidence="2" id="KW-1185">Reference proteome</keyword>
<reference evidence="1" key="1">
    <citation type="journal article" date="2014" name="Int. J. Syst. Evol. Microbiol.">
        <title>Complete genome sequence of Corynebacterium casei LMG S-19264T (=DSM 44701T), isolated from a smear-ripened cheese.</title>
        <authorList>
            <consortium name="US DOE Joint Genome Institute (JGI-PGF)"/>
            <person name="Walter F."/>
            <person name="Albersmeier A."/>
            <person name="Kalinowski J."/>
            <person name="Ruckert C."/>
        </authorList>
    </citation>
    <scope>NUCLEOTIDE SEQUENCE</scope>
    <source>
        <strain evidence="1">JCM 4369</strain>
    </source>
</reference>
<sequence length="92" mass="9674">MTDTSPPPPPAAGNLDYRVAHLAEHLAAGPLGELGVRVEMRGDAVLLTGTVPSAQCRDDICHMAREELAEHPVHCDILVAGTSSPDHGEDLT</sequence>
<evidence type="ECO:0000313" key="1">
    <source>
        <dbReference type="EMBL" id="GGU96884.1"/>
    </source>
</evidence>
<dbReference type="RefSeq" id="WP_031169920.1">
    <property type="nucleotide sequence ID" value="NZ_BMTD01000007.1"/>
</dbReference>
<accession>A0A918MBT5</accession>
<dbReference type="Proteomes" id="UP000618795">
    <property type="component" value="Unassembled WGS sequence"/>
</dbReference>
<protein>
    <recommendedName>
        <fullName evidence="3">BON domain-containing protein</fullName>
    </recommendedName>
</protein>
<reference evidence="1" key="2">
    <citation type="submission" date="2020-09" db="EMBL/GenBank/DDBJ databases">
        <authorList>
            <person name="Sun Q."/>
            <person name="Ohkuma M."/>
        </authorList>
    </citation>
    <scope>NUCLEOTIDE SEQUENCE</scope>
    <source>
        <strain evidence="1">JCM 4369</strain>
    </source>
</reference>
<dbReference type="AlphaFoldDB" id="A0A918MBT5"/>
<gene>
    <name evidence="1" type="ORF">GCM10010260_35660</name>
</gene>